<feature type="domain" description="FecR protein" evidence="1">
    <location>
        <begin position="58"/>
        <end position="158"/>
    </location>
</feature>
<dbReference type="Pfam" id="PF04773">
    <property type="entry name" value="FecR"/>
    <property type="match status" value="1"/>
</dbReference>
<dbReference type="AlphaFoldDB" id="A0A090BUE8"/>
<sequence length="214" mass="23460">MVIRLRELIVIIICLSLPILAIATPTAVVDAVQARAAFQRENRQQPLAQGVKLYAGDIITTGANARVIIRLPDNSLIRIGAYAHVQFEQLIFPVSKSAILTAVFKVLKGVFRFTGSHSEPIDVKIRVGNSISAGIRGTDVYTQAQPDKDLVCLIKGQVSVQSGKVTAMLKQPREGFIVPKGSPPLPISQISEEVFQQWLRNSEMNEHSSMNGYQ</sequence>
<gene>
    <name evidence="2" type="ORF">THII_0684</name>
</gene>
<dbReference type="OrthoDB" id="5652983at2"/>
<accession>A0A090BUE8</accession>
<dbReference type="KEGG" id="tig:THII_0684"/>
<dbReference type="HOGENOM" id="CLU_1288391_0_0_6"/>
<dbReference type="EMBL" id="AP014633">
    <property type="protein sequence ID" value="BAP54981.1"/>
    <property type="molecule type" value="Genomic_DNA"/>
</dbReference>
<protein>
    <submittedName>
        <fullName evidence="2">Sporulation domain-containing protein</fullName>
    </submittedName>
</protein>
<evidence type="ECO:0000259" key="1">
    <source>
        <dbReference type="Pfam" id="PF04773"/>
    </source>
</evidence>
<dbReference type="InterPro" id="IPR006860">
    <property type="entry name" value="FecR"/>
</dbReference>
<name>A0A090BUE8_9GAMM</name>
<organism evidence="2 3">
    <name type="scientific">Thioploca ingrica</name>
    <dbReference type="NCBI Taxonomy" id="40754"/>
    <lineage>
        <taxon>Bacteria</taxon>
        <taxon>Pseudomonadati</taxon>
        <taxon>Pseudomonadota</taxon>
        <taxon>Gammaproteobacteria</taxon>
        <taxon>Thiotrichales</taxon>
        <taxon>Thiotrichaceae</taxon>
        <taxon>Thioploca</taxon>
    </lineage>
</organism>
<evidence type="ECO:0000313" key="3">
    <source>
        <dbReference type="Proteomes" id="UP000031623"/>
    </source>
</evidence>
<dbReference type="PANTHER" id="PTHR38731">
    <property type="entry name" value="LIPL45-RELATED LIPOPROTEIN-RELATED"/>
    <property type="match status" value="1"/>
</dbReference>
<keyword evidence="3" id="KW-1185">Reference proteome</keyword>
<evidence type="ECO:0000313" key="2">
    <source>
        <dbReference type="EMBL" id="BAP54981.1"/>
    </source>
</evidence>
<dbReference type="STRING" id="40754.THII_0684"/>
<reference evidence="2 3" key="1">
    <citation type="journal article" date="2014" name="ISME J.">
        <title>Ecophysiology of Thioploca ingrica as revealed by the complete genome sequence supplemented with proteomic evidence.</title>
        <authorList>
            <person name="Kojima H."/>
            <person name="Ogura Y."/>
            <person name="Yamamoto N."/>
            <person name="Togashi T."/>
            <person name="Mori H."/>
            <person name="Watanabe T."/>
            <person name="Nemoto F."/>
            <person name="Kurokawa K."/>
            <person name="Hayashi T."/>
            <person name="Fukui M."/>
        </authorList>
    </citation>
    <scope>NUCLEOTIDE SEQUENCE [LARGE SCALE GENOMIC DNA]</scope>
</reference>
<dbReference type="Proteomes" id="UP000031623">
    <property type="component" value="Chromosome"/>
</dbReference>
<dbReference type="PANTHER" id="PTHR38731:SF1">
    <property type="entry name" value="FECR PROTEIN DOMAIN-CONTAINING PROTEIN"/>
    <property type="match status" value="1"/>
</dbReference>
<proteinExistence type="predicted"/>